<evidence type="ECO:0000313" key="8">
    <source>
        <dbReference type="EMBL" id="TVY26729.1"/>
    </source>
</evidence>
<dbReference type="GO" id="GO:0008113">
    <property type="term" value="F:peptide-methionine (S)-S-oxide reductase activity"/>
    <property type="evidence" value="ECO:0007669"/>
    <property type="project" value="UniProtKB-EC"/>
</dbReference>
<reference evidence="8 9" key="1">
    <citation type="submission" date="2018-05" db="EMBL/GenBank/DDBJ databases">
        <title>Genome sequencing and assembly of the regulated plant pathogen Lachnellula willkommii and related sister species for the development of diagnostic species identification markers.</title>
        <authorList>
            <person name="Giroux E."/>
            <person name="Bilodeau G."/>
        </authorList>
    </citation>
    <scope>NUCLEOTIDE SEQUENCE [LARGE SCALE GENOMIC DNA]</scope>
    <source>
        <strain evidence="8 9">CBS 185.66</strain>
    </source>
</reference>
<dbReference type="FunFam" id="3.30.1060.10:FF:000006">
    <property type="entry name" value="Peptide methionine sulfoxide reductase"/>
    <property type="match status" value="1"/>
</dbReference>
<proteinExistence type="inferred from homology"/>
<dbReference type="GO" id="GO:0034599">
    <property type="term" value="P:cellular response to oxidative stress"/>
    <property type="evidence" value="ECO:0007669"/>
    <property type="project" value="UniProtKB-ARBA"/>
</dbReference>
<dbReference type="OrthoDB" id="77405at2759"/>
<dbReference type="InterPro" id="IPR002569">
    <property type="entry name" value="Met_Sox_Rdtase_MsrA_dom"/>
</dbReference>
<evidence type="ECO:0000256" key="4">
    <source>
        <dbReference type="ARBA" id="ARBA00030643"/>
    </source>
</evidence>
<name>A0A8H8R1L7_9HELO</name>
<feature type="domain" description="Peptide methionine sulphoxide reductase MsrA" evidence="7">
    <location>
        <begin position="40"/>
        <end position="194"/>
    </location>
</feature>
<organism evidence="8 9">
    <name type="scientific">Lachnellula hyalina</name>
    <dbReference type="NCBI Taxonomy" id="1316788"/>
    <lineage>
        <taxon>Eukaryota</taxon>
        <taxon>Fungi</taxon>
        <taxon>Dikarya</taxon>
        <taxon>Ascomycota</taxon>
        <taxon>Pezizomycotina</taxon>
        <taxon>Leotiomycetes</taxon>
        <taxon>Helotiales</taxon>
        <taxon>Lachnaceae</taxon>
        <taxon>Lachnellula</taxon>
    </lineage>
</organism>
<dbReference type="AlphaFoldDB" id="A0A8H8R1L7"/>
<dbReference type="SUPFAM" id="SSF55068">
    <property type="entry name" value="Peptide methionine sulfoxide reductase"/>
    <property type="match status" value="1"/>
</dbReference>
<gene>
    <name evidence="8" type="primary">mxr1</name>
    <name evidence="8" type="ORF">LHYA1_G004740</name>
</gene>
<evidence type="ECO:0000313" key="9">
    <source>
        <dbReference type="Proteomes" id="UP000431533"/>
    </source>
</evidence>
<evidence type="ECO:0000256" key="5">
    <source>
        <dbReference type="ARBA" id="ARBA00047806"/>
    </source>
</evidence>
<dbReference type="Proteomes" id="UP000431533">
    <property type="component" value="Unassembled WGS sequence"/>
</dbReference>
<dbReference type="HAMAP" id="MF_01401">
    <property type="entry name" value="MsrA"/>
    <property type="match status" value="1"/>
</dbReference>
<accession>A0A8H8R1L7</accession>
<comment type="similarity">
    <text evidence="1">Belongs to the MsrA Met sulfoxide reductase family.</text>
</comment>
<sequence length="206" mass="23233">MAAIMPNFITRLMRPFSTSTSLRLNPDASASISSPEGAEKATIAAGCFWGVEHMYRKEFKSKGLYDARVGYIGGNTNSPSYRAVCSGRTGHAEALQVTYDPAKVTYRELLEYFYKMHDPTTANRQGPDAGSQYRSGIFYHGEEQEKVAREVTKAVNEKWWKGKVVTEILPAGEWWDAEDYHQKYLDVNPGGYECPSHFLRSFPPLE</sequence>
<dbReference type="Gene3D" id="3.30.1060.10">
    <property type="entry name" value="Peptide methionine sulphoxide reductase MsrA"/>
    <property type="match status" value="1"/>
</dbReference>
<dbReference type="RefSeq" id="XP_031005517.1">
    <property type="nucleotide sequence ID" value="XM_031149696.1"/>
</dbReference>
<evidence type="ECO:0000256" key="3">
    <source>
        <dbReference type="ARBA" id="ARBA00023002"/>
    </source>
</evidence>
<keyword evidence="9" id="KW-1185">Reference proteome</keyword>
<comment type="catalytic activity">
    <reaction evidence="5">
        <text>L-methionyl-[protein] + [thioredoxin]-disulfide + H2O = L-methionyl-(S)-S-oxide-[protein] + [thioredoxin]-dithiol</text>
        <dbReference type="Rhea" id="RHEA:14217"/>
        <dbReference type="Rhea" id="RHEA-COMP:10698"/>
        <dbReference type="Rhea" id="RHEA-COMP:10700"/>
        <dbReference type="Rhea" id="RHEA-COMP:12313"/>
        <dbReference type="Rhea" id="RHEA-COMP:12315"/>
        <dbReference type="ChEBI" id="CHEBI:15377"/>
        <dbReference type="ChEBI" id="CHEBI:16044"/>
        <dbReference type="ChEBI" id="CHEBI:29950"/>
        <dbReference type="ChEBI" id="CHEBI:44120"/>
        <dbReference type="ChEBI" id="CHEBI:50058"/>
        <dbReference type="EC" id="1.8.4.11"/>
    </reaction>
</comment>
<evidence type="ECO:0000256" key="1">
    <source>
        <dbReference type="ARBA" id="ARBA00005591"/>
    </source>
</evidence>
<evidence type="ECO:0000256" key="2">
    <source>
        <dbReference type="ARBA" id="ARBA00012502"/>
    </source>
</evidence>
<protein>
    <recommendedName>
        <fullName evidence="2">peptide-methionine (S)-S-oxide reductase</fullName>
        <ecNumber evidence="2">1.8.4.11</ecNumber>
    </recommendedName>
    <alternativeName>
        <fullName evidence="4">Peptide-methionine (S)-S-oxide reductase</fullName>
    </alternativeName>
</protein>
<dbReference type="EC" id="1.8.4.11" evidence="2"/>
<comment type="catalytic activity">
    <reaction evidence="6">
        <text>[thioredoxin]-disulfide + L-methionine + H2O = L-methionine (S)-S-oxide + [thioredoxin]-dithiol</text>
        <dbReference type="Rhea" id="RHEA:19993"/>
        <dbReference type="Rhea" id="RHEA-COMP:10698"/>
        <dbReference type="Rhea" id="RHEA-COMP:10700"/>
        <dbReference type="ChEBI" id="CHEBI:15377"/>
        <dbReference type="ChEBI" id="CHEBI:29950"/>
        <dbReference type="ChEBI" id="CHEBI:50058"/>
        <dbReference type="ChEBI" id="CHEBI:57844"/>
        <dbReference type="ChEBI" id="CHEBI:58772"/>
        <dbReference type="EC" id="1.8.4.11"/>
    </reaction>
</comment>
<dbReference type="EMBL" id="QGMH01000063">
    <property type="protein sequence ID" value="TVY26729.1"/>
    <property type="molecule type" value="Genomic_DNA"/>
</dbReference>
<dbReference type="InterPro" id="IPR036509">
    <property type="entry name" value="Met_Sox_Rdtase_MsrA_sf"/>
</dbReference>
<evidence type="ECO:0000256" key="6">
    <source>
        <dbReference type="ARBA" id="ARBA00048782"/>
    </source>
</evidence>
<dbReference type="Pfam" id="PF01625">
    <property type="entry name" value="PMSR"/>
    <property type="match status" value="1"/>
</dbReference>
<comment type="caution">
    <text evidence="8">The sequence shown here is derived from an EMBL/GenBank/DDBJ whole genome shotgun (WGS) entry which is preliminary data.</text>
</comment>
<dbReference type="PANTHER" id="PTHR43774:SF1">
    <property type="entry name" value="PEPTIDE METHIONINE SULFOXIDE REDUCTASE MSRA 2"/>
    <property type="match status" value="1"/>
</dbReference>
<keyword evidence="3" id="KW-0560">Oxidoreductase</keyword>
<evidence type="ECO:0000259" key="7">
    <source>
        <dbReference type="Pfam" id="PF01625"/>
    </source>
</evidence>
<dbReference type="NCBIfam" id="TIGR00401">
    <property type="entry name" value="msrA"/>
    <property type="match status" value="1"/>
</dbReference>
<dbReference type="PANTHER" id="PTHR43774">
    <property type="entry name" value="PEPTIDE METHIONINE SULFOXIDE REDUCTASE"/>
    <property type="match status" value="1"/>
</dbReference>
<dbReference type="GeneID" id="41984938"/>